<evidence type="ECO:0000313" key="2">
    <source>
        <dbReference type="Proteomes" id="UP001180825"/>
    </source>
</evidence>
<proteinExistence type="predicted"/>
<reference evidence="1 2" key="1">
    <citation type="submission" date="2023-07" db="EMBL/GenBank/DDBJ databases">
        <title>Sorghum-associated microbial communities from plants grown in Nebraska, USA.</title>
        <authorList>
            <person name="Schachtman D."/>
        </authorList>
    </citation>
    <scope>NUCLEOTIDE SEQUENCE [LARGE SCALE GENOMIC DNA]</scope>
    <source>
        <strain evidence="1 2">BE316</strain>
    </source>
</reference>
<accession>A0ABU2A6F6</accession>
<evidence type="ECO:0000313" key="1">
    <source>
        <dbReference type="EMBL" id="MDR7332067.1"/>
    </source>
</evidence>
<gene>
    <name evidence="1" type="ORF">J2X21_001193</name>
</gene>
<dbReference type="EMBL" id="JAVDXV010000002">
    <property type="protein sequence ID" value="MDR7332067.1"/>
    <property type="molecule type" value="Genomic_DNA"/>
</dbReference>
<name>A0ABU2A6F6_9BURK</name>
<organism evidence="1 2">
    <name type="scientific">Roseateles asaccharophilus</name>
    <dbReference type="NCBI Taxonomy" id="582607"/>
    <lineage>
        <taxon>Bacteria</taxon>
        <taxon>Pseudomonadati</taxon>
        <taxon>Pseudomonadota</taxon>
        <taxon>Betaproteobacteria</taxon>
        <taxon>Burkholderiales</taxon>
        <taxon>Sphaerotilaceae</taxon>
        <taxon>Roseateles</taxon>
    </lineage>
</organism>
<dbReference type="Proteomes" id="UP001180825">
    <property type="component" value="Unassembled WGS sequence"/>
</dbReference>
<protein>
    <submittedName>
        <fullName evidence="1">Uncharacterized protein</fullName>
    </submittedName>
</protein>
<sequence length="180" mass="19994">MHPADAALLALVESRGHALGDLFLAEGRVYASDDAGDFQSTSTYEALHGLCPEDEAKLIAFLRRLAVPEYVSIVHLDDEIVQVREWESLHGDLERLLQQHGRLGTFGEGDFILVDDYYSSLQHKIECISPDAFTSSLVDATQAVLKRYPRRWEVIFVAPAAGGGDHAYSVYADQCIKRSE</sequence>
<comment type="caution">
    <text evidence="1">The sequence shown here is derived from an EMBL/GenBank/DDBJ whole genome shotgun (WGS) entry which is preliminary data.</text>
</comment>
<keyword evidence="2" id="KW-1185">Reference proteome</keyword>
<dbReference type="RefSeq" id="WP_310326104.1">
    <property type="nucleotide sequence ID" value="NZ_JAVDXV010000002.1"/>
</dbReference>